<evidence type="ECO:0000313" key="2">
    <source>
        <dbReference type="Proteomes" id="UP001558632"/>
    </source>
</evidence>
<accession>A0ABR3KTI7</accession>
<sequence>MVSCEAKKIFFHHYSTINRIVSKTPQSSLSYDAVKFAQIYEETIALFCCFQTKNVGMHLKRALSGCKSAVQQVVPRQLKITQAMNKQCEQNLNRIRTATAHRPYKDRCYKRNARQLWEDLQGTIYKVYMIIHQNPEIAWCLKKKTAFLKKMITLGIFSI</sequence>
<protein>
    <submittedName>
        <fullName evidence="1">Amidohydrolase AmhX</fullName>
    </submittedName>
</protein>
<keyword evidence="2" id="KW-1185">Reference proteome</keyword>
<dbReference type="Proteomes" id="UP001558632">
    <property type="component" value="Unassembled WGS sequence"/>
</dbReference>
<dbReference type="EMBL" id="JBEUSY010000152">
    <property type="protein sequence ID" value="KAL1243965.1"/>
    <property type="molecule type" value="Genomic_DNA"/>
</dbReference>
<proteinExistence type="predicted"/>
<gene>
    <name evidence="1" type="ORF">TSPI_10000</name>
</gene>
<comment type="caution">
    <text evidence="1">The sequence shown here is derived from an EMBL/GenBank/DDBJ whole genome shotgun (WGS) entry which is preliminary data.</text>
</comment>
<evidence type="ECO:0000313" key="1">
    <source>
        <dbReference type="EMBL" id="KAL1243965.1"/>
    </source>
</evidence>
<name>A0ABR3KTI7_TRISP</name>
<organism evidence="1 2">
    <name type="scientific">Trichinella spiralis</name>
    <name type="common">Trichina worm</name>
    <dbReference type="NCBI Taxonomy" id="6334"/>
    <lineage>
        <taxon>Eukaryota</taxon>
        <taxon>Metazoa</taxon>
        <taxon>Ecdysozoa</taxon>
        <taxon>Nematoda</taxon>
        <taxon>Enoplea</taxon>
        <taxon>Dorylaimia</taxon>
        <taxon>Trichinellida</taxon>
        <taxon>Trichinellidae</taxon>
        <taxon>Trichinella</taxon>
    </lineage>
</organism>
<reference evidence="1 2" key="1">
    <citation type="submission" date="2024-07" db="EMBL/GenBank/DDBJ databases">
        <title>Enhanced genomic and transcriptomic resources for Trichinella pseudospiralis and T. spiralis underpin the discovery of pronounced molecular differences between stages and species.</title>
        <authorList>
            <person name="Pasi K.K."/>
            <person name="La Rosa G."/>
            <person name="Gomez-Morales M.A."/>
            <person name="Tosini F."/>
            <person name="Sumanam S."/>
            <person name="Young N.D."/>
            <person name="Chang B.C."/>
            <person name="Robin G.B."/>
        </authorList>
    </citation>
    <scope>NUCLEOTIDE SEQUENCE [LARGE SCALE GENOMIC DNA]</scope>
    <source>
        <strain evidence="1">ISS534</strain>
    </source>
</reference>